<comment type="catalytic activity">
    <reaction evidence="1">
        <text>2-phosphoglycolate + H2O = glycolate + phosphate</text>
        <dbReference type="Rhea" id="RHEA:14369"/>
        <dbReference type="ChEBI" id="CHEBI:15377"/>
        <dbReference type="ChEBI" id="CHEBI:29805"/>
        <dbReference type="ChEBI" id="CHEBI:43474"/>
        <dbReference type="ChEBI" id="CHEBI:58033"/>
        <dbReference type="EC" id="3.1.3.18"/>
    </reaction>
</comment>
<evidence type="ECO:0000313" key="6">
    <source>
        <dbReference type="Proteomes" id="UP001609376"/>
    </source>
</evidence>
<dbReference type="PANTHER" id="PTHR43434:SF1">
    <property type="entry name" value="PHOSPHOGLYCOLATE PHOSPHATASE"/>
    <property type="match status" value="1"/>
</dbReference>
<evidence type="ECO:0000256" key="4">
    <source>
        <dbReference type="ARBA" id="ARBA00013078"/>
    </source>
</evidence>
<dbReference type="InterPro" id="IPR023214">
    <property type="entry name" value="HAD_sf"/>
</dbReference>
<dbReference type="PRINTS" id="PR00413">
    <property type="entry name" value="HADHALOGNASE"/>
</dbReference>
<reference evidence="5 6" key="1">
    <citation type="submission" date="2024-10" db="EMBL/GenBank/DDBJ databases">
        <title>Paracoccus drimophilus sp. nov., a novel bacterium from corn roots in Hunan.</title>
        <authorList>
            <person name="Li X."/>
        </authorList>
    </citation>
    <scope>NUCLEOTIDE SEQUENCE [LARGE SCALE GENOMIC DNA]</scope>
    <source>
        <strain evidence="5 6">NGMCC 1.201697</strain>
    </source>
</reference>
<dbReference type="Gene3D" id="3.40.50.1000">
    <property type="entry name" value="HAD superfamily/HAD-like"/>
    <property type="match status" value="1"/>
</dbReference>
<name>A0ABW7LQH9_9RHOB</name>
<gene>
    <name evidence="5" type="ORF">ACHFJ0_19450</name>
</gene>
<dbReference type="InterPro" id="IPR036412">
    <property type="entry name" value="HAD-like_sf"/>
</dbReference>
<dbReference type="SFLD" id="SFLDG01135">
    <property type="entry name" value="C1.5.6:_HAD__Beta-PGM__Phospha"/>
    <property type="match status" value="1"/>
</dbReference>
<dbReference type="PANTHER" id="PTHR43434">
    <property type="entry name" value="PHOSPHOGLYCOLATE PHOSPHATASE"/>
    <property type="match status" value="1"/>
</dbReference>
<evidence type="ECO:0000313" key="5">
    <source>
        <dbReference type="EMBL" id="MFH5776422.1"/>
    </source>
</evidence>
<keyword evidence="5" id="KW-0378">Hydrolase</keyword>
<dbReference type="Proteomes" id="UP001609376">
    <property type="component" value="Unassembled WGS sequence"/>
</dbReference>
<dbReference type="InterPro" id="IPR050155">
    <property type="entry name" value="HAD-like_hydrolase_sf"/>
</dbReference>
<accession>A0ABW7LQH9</accession>
<dbReference type="GO" id="GO:0016787">
    <property type="term" value="F:hydrolase activity"/>
    <property type="evidence" value="ECO:0007669"/>
    <property type="project" value="UniProtKB-KW"/>
</dbReference>
<evidence type="ECO:0000256" key="3">
    <source>
        <dbReference type="ARBA" id="ARBA00006171"/>
    </source>
</evidence>
<dbReference type="SFLD" id="SFLDG01129">
    <property type="entry name" value="C1.5:_HAD__Beta-PGM__Phosphata"/>
    <property type="match status" value="1"/>
</dbReference>
<comment type="pathway">
    <text evidence="2">Organic acid metabolism; glycolate biosynthesis; glycolate from 2-phosphoglycolate: step 1/1.</text>
</comment>
<evidence type="ECO:0000256" key="1">
    <source>
        <dbReference type="ARBA" id="ARBA00000830"/>
    </source>
</evidence>
<dbReference type="InterPro" id="IPR006439">
    <property type="entry name" value="HAD-SF_hydro_IA"/>
</dbReference>
<dbReference type="EMBL" id="JBIMPR010000017">
    <property type="protein sequence ID" value="MFH5776422.1"/>
    <property type="molecule type" value="Genomic_DNA"/>
</dbReference>
<dbReference type="InterPro" id="IPR023198">
    <property type="entry name" value="PGP-like_dom2"/>
</dbReference>
<comment type="caution">
    <text evidence="5">The sequence shown here is derived from an EMBL/GenBank/DDBJ whole genome shotgun (WGS) entry which is preliminary data.</text>
</comment>
<evidence type="ECO:0000256" key="2">
    <source>
        <dbReference type="ARBA" id="ARBA00004818"/>
    </source>
</evidence>
<sequence>MTYSAILFDCDGVLLDSEPLGCEALAQAITAAGHPMTREQATQIFSGNGADASLAWMEQAGLHAQSVFARADELLFEMFDHAIPLIPGIEQIMRDFDLPMAVCSNSNLRRLDRSLVRTSLAARFGPHIYSAEQVARAKPAPDLAIFAAGRLGIRPEQAIFIDDNPHGILCAREAGCLAVGFIGPSEHRANHADVLAAAGADHIVCGMADFHALLRDLSIPLCKKLA</sequence>
<keyword evidence="6" id="KW-1185">Reference proteome</keyword>
<dbReference type="Gene3D" id="1.10.150.240">
    <property type="entry name" value="Putative phosphatase, domain 2"/>
    <property type="match status" value="1"/>
</dbReference>
<protein>
    <recommendedName>
        <fullName evidence="4">phosphoglycolate phosphatase</fullName>
        <ecNumber evidence="4">3.1.3.18</ecNumber>
    </recommendedName>
</protein>
<organism evidence="5 6">
    <name type="scientific">Paracoccus broussonetiae subsp. drimophilus</name>
    <dbReference type="NCBI Taxonomy" id="3373869"/>
    <lineage>
        <taxon>Bacteria</taxon>
        <taxon>Pseudomonadati</taxon>
        <taxon>Pseudomonadota</taxon>
        <taxon>Alphaproteobacteria</taxon>
        <taxon>Rhodobacterales</taxon>
        <taxon>Paracoccaceae</taxon>
        <taxon>Paracoccus</taxon>
        <taxon>Paracoccus broussonetiae</taxon>
    </lineage>
</organism>
<dbReference type="RefSeq" id="WP_395135435.1">
    <property type="nucleotide sequence ID" value="NZ_JBIMPR010000017.1"/>
</dbReference>
<dbReference type="EC" id="3.1.3.18" evidence="4"/>
<dbReference type="SUPFAM" id="SSF56784">
    <property type="entry name" value="HAD-like"/>
    <property type="match status" value="1"/>
</dbReference>
<comment type="similarity">
    <text evidence="3">Belongs to the HAD-like hydrolase superfamily. CbbY/CbbZ/Gph/YieH family.</text>
</comment>
<dbReference type="NCBIfam" id="TIGR01509">
    <property type="entry name" value="HAD-SF-IA-v3"/>
    <property type="match status" value="1"/>
</dbReference>
<dbReference type="SFLD" id="SFLDS00003">
    <property type="entry name" value="Haloacid_Dehalogenase"/>
    <property type="match status" value="1"/>
</dbReference>
<proteinExistence type="inferred from homology"/>
<dbReference type="Pfam" id="PF00702">
    <property type="entry name" value="Hydrolase"/>
    <property type="match status" value="1"/>
</dbReference>